<dbReference type="GO" id="GO:0005886">
    <property type="term" value="C:plasma membrane"/>
    <property type="evidence" value="ECO:0007669"/>
    <property type="project" value="TreeGrafter"/>
</dbReference>
<dbReference type="GO" id="GO:1902201">
    <property type="term" value="P:negative regulation of bacterial-type flagellum-dependent cell motility"/>
    <property type="evidence" value="ECO:0007669"/>
    <property type="project" value="TreeGrafter"/>
</dbReference>
<dbReference type="InterPro" id="IPR050469">
    <property type="entry name" value="Diguanylate_Cyclase"/>
</dbReference>
<keyword evidence="1" id="KW-0812">Transmembrane</keyword>
<dbReference type="GO" id="GO:0043709">
    <property type="term" value="P:cell adhesion involved in single-species biofilm formation"/>
    <property type="evidence" value="ECO:0007669"/>
    <property type="project" value="TreeGrafter"/>
</dbReference>
<evidence type="ECO:0000256" key="1">
    <source>
        <dbReference type="SAM" id="Phobius"/>
    </source>
</evidence>
<feature type="transmembrane region" description="Helical" evidence="1">
    <location>
        <begin position="20"/>
        <end position="41"/>
    </location>
</feature>
<dbReference type="Gene3D" id="3.30.70.270">
    <property type="match status" value="1"/>
</dbReference>
<accession>A0A4R4FCN8</accession>
<dbReference type="NCBIfam" id="TIGR00254">
    <property type="entry name" value="GGDEF"/>
    <property type="match status" value="1"/>
</dbReference>
<protein>
    <submittedName>
        <fullName evidence="3">GGDEF domain-containing protein</fullName>
    </submittedName>
</protein>
<keyword evidence="1" id="KW-0472">Membrane</keyword>
<reference evidence="3 4" key="1">
    <citation type="journal article" date="2016" name="Nat. Microbiol.">
        <title>The Mouse Intestinal Bacterial Collection (miBC) provides host-specific insight into cultured diversity and functional potential of the gut microbiota.</title>
        <authorList>
            <person name="Lagkouvardos I."/>
            <person name="Pukall R."/>
            <person name="Abt B."/>
            <person name="Foesel B.U."/>
            <person name="Meier-Kolthoff J.P."/>
            <person name="Kumar N."/>
            <person name="Bresciani A."/>
            <person name="Martinez I."/>
            <person name="Just S."/>
            <person name="Ziegler C."/>
            <person name="Brugiroux S."/>
            <person name="Garzetti D."/>
            <person name="Wenning M."/>
            <person name="Bui T.P."/>
            <person name="Wang J."/>
            <person name="Hugenholtz F."/>
            <person name="Plugge C.M."/>
            <person name="Peterson D.A."/>
            <person name="Hornef M.W."/>
            <person name="Baines J.F."/>
            <person name="Smidt H."/>
            <person name="Walter J."/>
            <person name="Kristiansen K."/>
            <person name="Nielsen H.B."/>
            <person name="Haller D."/>
            <person name="Overmann J."/>
            <person name="Stecher B."/>
            <person name="Clavel T."/>
        </authorList>
    </citation>
    <scope>NUCLEOTIDE SEQUENCE [LARGE SCALE GENOMIC DNA]</scope>
    <source>
        <strain evidence="3 4">DSM 28560</strain>
    </source>
</reference>
<evidence type="ECO:0000313" key="3">
    <source>
        <dbReference type="EMBL" id="TDA21058.1"/>
    </source>
</evidence>
<sequence>MGTGKNLRKKIRRVDVQVSILIIMTTIFCSSIIFHIGYILAYKDMILNLEDRVTAIHDYLEDSLDKSTFRDINTKEDMDEPSYISMKKVLEDVKLSTDVRYLYTAKKDSSGNFIYVIDGLDYKAADFRYPGDRIEHEIYGDMERALNGDIVLPDDIKQTDWGSIFITYFPIHDKNEVVGVLGIEFEAAHQYDTFHKMKLFLPFIILITCIAGTAAAVLIFRRVSNPAYKDMANTDRLTELKNRNSFETDLHNLEARTKKDGIGIVIADLNSLKLVNDRLGHSTGDLFILTAARAIQSSVTKNSTAYRLGGDEFVILFWDTDDGEMKDFIENVNCRLEELSAELALKIPLSLSIGYELFHPEKDRNLKELFKRADAAMYRQKKEFHENEAL</sequence>
<dbReference type="InterPro" id="IPR043128">
    <property type="entry name" value="Rev_trsase/Diguanyl_cyclase"/>
</dbReference>
<comment type="caution">
    <text evidence="3">The sequence shown here is derived from an EMBL/GenBank/DDBJ whole genome shotgun (WGS) entry which is preliminary data.</text>
</comment>
<dbReference type="Pfam" id="PF00990">
    <property type="entry name" value="GGDEF"/>
    <property type="match status" value="1"/>
</dbReference>
<dbReference type="GO" id="GO:0052621">
    <property type="term" value="F:diguanylate cyclase activity"/>
    <property type="evidence" value="ECO:0007669"/>
    <property type="project" value="TreeGrafter"/>
</dbReference>
<gene>
    <name evidence="3" type="ORF">E1963_14000</name>
</gene>
<dbReference type="Proteomes" id="UP000295710">
    <property type="component" value="Unassembled WGS sequence"/>
</dbReference>
<dbReference type="PROSITE" id="PS50887">
    <property type="entry name" value="GGDEF"/>
    <property type="match status" value="1"/>
</dbReference>
<dbReference type="EMBL" id="SMMX01000012">
    <property type="protein sequence ID" value="TDA21058.1"/>
    <property type="molecule type" value="Genomic_DNA"/>
</dbReference>
<evidence type="ECO:0000313" key="4">
    <source>
        <dbReference type="Proteomes" id="UP000295710"/>
    </source>
</evidence>
<organism evidence="3 4">
    <name type="scientific">Extibacter muris</name>
    <dbReference type="NCBI Taxonomy" id="1796622"/>
    <lineage>
        <taxon>Bacteria</taxon>
        <taxon>Bacillati</taxon>
        <taxon>Bacillota</taxon>
        <taxon>Clostridia</taxon>
        <taxon>Lachnospirales</taxon>
        <taxon>Lachnospiraceae</taxon>
        <taxon>Extibacter</taxon>
    </lineage>
</organism>
<dbReference type="CDD" id="cd01949">
    <property type="entry name" value="GGDEF"/>
    <property type="match status" value="1"/>
</dbReference>
<dbReference type="InterPro" id="IPR000160">
    <property type="entry name" value="GGDEF_dom"/>
</dbReference>
<dbReference type="AlphaFoldDB" id="A0A4R4FCN8"/>
<dbReference type="PANTHER" id="PTHR45138:SF9">
    <property type="entry name" value="DIGUANYLATE CYCLASE DGCM-RELATED"/>
    <property type="match status" value="1"/>
</dbReference>
<keyword evidence="1" id="KW-1133">Transmembrane helix</keyword>
<name>A0A4R4FCN8_9FIRM</name>
<evidence type="ECO:0000259" key="2">
    <source>
        <dbReference type="PROSITE" id="PS50887"/>
    </source>
</evidence>
<dbReference type="InterPro" id="IPR029787">
    <property type="entry name" value="Nucleotide_cyclase"/>
</dbReference>
<feature type="transmembrane region" description="Helical" evidence="1">
    <location>
        <begin position="199"/>
        <end position="220"/>
    </location>
</feature>
<keyword evidence="4" id="KW-1185">Reference proteome</keyword>
<dbReference type="RefSeq" id="WP_132279091.1">
    <property type="nucleotide sequence ID" value="NZ_JAOBST010000046.1"/>
</dbReference>
<dbReference type="SMART" id="SM00267">
    <property type="entry name" value="GGDEF"/>
    <property type="match status" value="1"/>
</dbReference>
<dbReference type="PANTHER" id="PTHR45138">
    <property type="entry name" value="REGULATORY COMPONENTS OF SENSORY TRANSDUCTION SYSTEM"/>
    <property type="match status" value="1"/>
</dbReference>
<feature type="domain" description="GGDEF" evidence="2">
    <location>
        <begin position="260"/>
        <end position="390"/>
    </location>
</feature>
<proteinExistence type="predicted"/>
<dbReference type="SUPFAM" id="SSF55073">
    <property type="entry name" value="Nucleotide cyclase"/>
    <property type="match status" value="1"/>
</dbReference>